<comment type="caution">
    <text evidence="3">The sequence shown here is derived from an EMBL/GenBank/DDBJ whole genome shotgun (WGS) entry which is preliminary data.</text>
</comment>
<dbReference type="STRING" id="1797457.A2160_03235"/>
<keyword evidence="1" id="KW-1133">Transmembrane helix</keyword>
<accession>A0A1F5E7R8</accession>
<proteinExistence type="predicted"/>
<feature type="transmembrane region" description="Helical" evidence="1">
    <location>
        <begin position="7"/>
        <end position="27"/>
    </location>
</feature>
<dbReference type="Pfam" id="PF04892">
    <property type="entry name" value="VanZ"/>
    <property type="match status" value="1"/>
</dbReference>
<feature type="domain" description="VanZ-like" evidence="2">
    <location>
        <begin position="38"/>
        <end position="121"/>
    </location>
</feature>
<keyword evidence="1" id="KW-0472">Membrane</keyword>
<keyword evidence="1" id="KW-0812">Transmembrane</keyword>
<evidence type="ECO:0000313" key="4">
    <source>
        <dbReference type="Proteomes" id="UP000177006"/>
    </source>
</evidence>
<evidence type="ECO:0000259" key="2">
    <source>
        <dbReference type="Pfam" id="PF04892"/>
    </source>
</evidence>
<feature type="transmembrane region" description="Helical" evidence="1">
    <location>
        <begin position="69"/>
        <end position="88"/>
    </location>
</feature>
<sequence length="136" mass="15993">MKLKRKLFLWAPVVIWCGVIFLFSSIPTLPAVGFDWTDFLAKKTAHLTEYAILYLLIMRALKNNYQLKAISYKLILLAFIFGLLYAISDELHQRFVMGRTSRARDVAIDFLGLSIGWYLYTRKQNWLARMIPEKWL</sequence>
<name>A0A1F5E7R8_9BACT</name>
<feature type="transmembrane region" description="Helical" evidence="1">
    <location>
        <begin position="103"/>
        <end position="120"/>
    </location>
</feature>
<feature type="transmembrane region" description="Helical" evidence="1">
    <location>
        <begin position="39"/>
        <end position="57"/>
    </location>
</feature>
<evidence type="ECO:0000256" key="1">
    <source>
        <dbReference type="SAM" id="Phobius"/>
    </source>
</evidence>
<organism evidence="3 4">
    <name type="scientific">Candidatus Beckwithbacteria bacterium RBG_13_42_9</name>
    <dbReference type="NCBI Taxonomy" id="1797457"/>
    <lineage>
        <taxon>Bacteria</taxon>
        <taxon>Candidatus Beckwithiibacteriota</taxon>
    </lineage>
</organism>
<reference evidence="3 4" key="1">
    <citation type="journal article" date="2016" name="Nat. Commun.">
        <title>Thousands of microbial genomes shed light on interconnected biogeochemical processes in an aquifer system.</title>
        <authorList>
            <person name="Anantharaman K."/>
            <person name="Brown C.T."/>
            <person name="Hug L.A."/>
            <person name="Sharon I."/>
            <person name="Castelle C.J."/>
            <person name="Probst A.J."/>
            <person name="Thomas B.C."/>
            <person name="Singh A."/>
            <person name="Wilkins M.J."/>
            <person name="Karaoz U."/>
            <person name="Brodie E.L."/>
            <person name="Williams K.H."/>
            <person name="Hubbard S.S."/>
            <person name="Banfield J.F."/>
        </authorList>
    </citation>
    <scope>NUCLEOTIDE SEQUENCE [LARGE SCALE GENOMIC DNA]</scope>
</reference>
<dbReference type="InterPro" id="IPR006976">
    <property type="entry name" value="VanZ-like"/>
</dbReference>
<dbReference type="Proteomes" id="UP000177006">
    <property type="component" value="Unassembled WGS sequence"/>
</dbReference>
<evidence type="ECO:0000313" key="3">
    <source>
        <dbReference type="EMBL" id="OGD63447.1"/>
    </source>
</evidence>
<dbReference type="NCBIfam" id="NF037970">
    <property type="entry name" value="vanZ_1"/>
    <property type="match status" value="1"/>
</dbReference>
<dbReference type="AlphaFoldDB" id="A0A1F5E7R8"/>
<protein>
    <recommendedName>
        <fullName evidence="2">VanZ-like domain-containing protein</fullName>
    </recommendedName>
</protein>
<dbReference type="EMBL" id="MEZK01000010">
    <property type="protein sequence ID" value="OGD63447.1"/>
    <property type="molecule type" value="Genomic_DNA"/>
</dbReference>
<gene>
    <name evidence="3" type="ORF">A2160_03235</name>
</gene>